<dbReference type="UniPathway" id="UPA00244">
    <property type="reaction ID" value="UER00310"/>
</dbReference>
<dbReference type="PANTHER" id="PTHR43761">
    <property type="entry name" value="D-ISOMER SPECIFIC 2-HYDROXYACID DEHYDROGENASE FAMILY PROTEIN (AFU_ORTHOLOGUE AFUA_1G13630)"/>
    <property type="match status" value="1"/>
</dbReference>
<dbReference type="InterPro" id="IPR020921">
    <property type="entry name" value="Erythronate-4-P_DHase"/>
</dbReference>
<evidence type="ECO:0000313" key="9">
    <source>
        <dbReference type="Proteomes" id="UP000319040"/>
    </source>
</evidence>
<feature type="active site" evidence="5">
    <location>
        <position position="238"/>
    </location>
</feature>
<dbReference type="InterPro" id="IPR006140">
    <property type="entry name" value="D-isomer_DH_NAD-bd"/>
</dbReference>
<dbReference type="Gene3D" id="3.40.50.720">
    <property type="entry name" value="NAD(P)-binding Rossmann-like Domain"/>
    <property type="match status" value="2"/>
</dbReference>
<evidence type="ECO:0000256" key="2">
    <source>
        <dbReference type="ARBA" id="ARBA00023002"/>
    </source>
</evidence>
<keyword evidence="9" id="KW-1185">Reference proteome</keyword>
<keyword evidence="4 5" id="KW-0664">Pyridoxine biosynthesis</keyword>
<feature type="binding site" evidence="5">
    <location>
        <position position="233"/>
    </location>
    <ligand>
        <name>NAD(+)</name>
        <dbReference type="ChEBI" id="CHEBI:57540"/>
    </ligand>
</feature>
<dbReference type="InterPro" id="IPR024531">
    <property type="entry name" value="Erythronate-4-P_DHase_dimer"/>
</dbReference>
<dbReference type="Gene3D" id="3.30.1370.170">
    <property type="match status" value="1"/>
</dbReference>
<dbReference type="EC" id="1.1.1.290" evidence="5"/>
<comment type="subcellular location">
    <subcellularLocation>
        <location evidence="5">Cytoplasm</location>
    </subcellularLocation>
</comment>
<dbReference type="RefSeq" id="WP_246095544.1">
    <property type="nucleotide sequence ID" value="NZ_FXTB01000003.1"/>
</dbReference>
<keyword evidence="2 5" id="KW-0560">Oxidoreductase</keyword>
<sequence>MIKIIADNKIPFLEGVLEPYAQVNYLPGAQTDASAIRDADALITRTRTRCNAATLDNSQVKIIATATIGFDHIDTLYCQNNHIEWTNAPGCNSGSVKQYIAATLATLISKHNMEIENKTIGIIGAGNVGRKVAKLAKAVGMKVLLNDPPRAQKEGSAGFVELEELIAESDIITFHVPLQHEGKNKTFHLGNKTFFSRCKRHVVIVNSSRGEVIDNEALLSALELGNIGNVVLDVWENEPGINRSLLQKTLIATPHIAGYSADGKANGTAMSVQAISQYFGFPLNQWYPQNIPSPQKSQITINAKGLTFQEIWTKAVLHTYSIAEDDARLRKSPDSFELLRGSYPLRREFEAYTLRIKNGTTQIIQKLSDMGFTHIEVI</sequence>
<comment type="function">
    <text evidence="5">Catalyzes the oxidation of erythronate-4-phosphate to 3-hydroxy-2-oxo-4-phosphonooxybutanoate.</text>
</comment>
<dbReference type="GO" id="GO:0051287">
    <property type="term" value="F:NAD binding"/>
    <property type="evidence" value="ECO:0007669"/>
    <property type="project" value="InterPro"/>
</dbReference>
<dbReference type="GO" id="GO:0033711">
    <property type="term" value="F:4-phosphoerythronate dehydrogenase activity"/>
    <property type="evidence" value="ECO:0007669"/>
    <property type="project" value="UniProtKB-EC"/>
</dbReference>
<dbReference type="EMBL" id="FXTB01000003">
    <property type="protein sequence ID" value="SMO62670.1"/>
    <property type="molecule type" value="Genomic_DNA"/>
</dbReference>
<reference evidence="8 9" key="1">
    <citation type="submission" date="2017-05" db="EMBL/GenBank/DDBJ databases">
        <authorList>
            <person name="Varghese N."/>
            <person name="Submissions S."/>
        </authorList>
    </citation>
    <scope>NUCLEOTIDE SEQUENCE [LARGE SCALE GENOMIC DNA]</scope>
    <source>
        <strain evidence="8 9">DSM 27040</strain>
    </source>
</reference>
<name>A0A521CVH5_SACCC</name>
<comment type="pathway">
    <text evidence="5">Cofactor biosynthesis; pyridoxine 5'-phosphate biosynthesis; pyridoxine 5'-phosphate from D-erythrose 4-phosphate: step 2/5.</text>
</comment>
<comment type="caution">
    <text evidence="5">Lacks conserved residue(s) required for the propagation of feature annotation.</text>
</comment>
<evidence type="ECO:0000256" key="4">
    <source>
        <dbReference type="ARBA" id="ARBA00023096"/>
    </source>
</evidence>
<comment type="similarity">
    <text evidence="5">Belongs to the D-isomer specific 2-hydroxyacid dehydrogenase family. PdxB subfamily.</text>
</comment>
<evidence type="ECO:0000259" key="6">
    <source>
        <dbReference type="Pfam" id="PF02826"/>
    </source>
</evidence>
<dbReference type="Pfam" id="PF11890">
    <property type="entry name" value="DUF3410"/>
    <property type="match status" value="1"/>
</dbReference>
<dbReference type="GO" id="GO:0005737">
    <property type="term" value="C:cytoplasm"/>
    <property type="evidence" value="ECO:0007669"/>
    <property type="project" value="UniProtKB-SubCell"/>
</dbReference>
<feature type="binding site" evidence="5">
    <location>
        <position position="147"/>
    </location>
    <ligand>
        <name>NAD(+)</name>
        <dbReference type="ChEBI" id="CHEBI:57540"/>
    </ligand>
</feature>
<organism evidence="8 9">
    <name type="scientific">Saccharicrinis carchari</name>
    <dbReference type="NCBI Taxonomy" id="1168039"/>
    <lineage>
        <taxon>Bacteria</taxon>
        <taxon>Pseudomonadati</taxon>
        <taxon>Bacteroidota</taxon>
        <taxon>Bacteroidia</taxon>
        <taxon>Marinilabiliales</taxon>
        <taxon>Marinilabiliaceae</taxon>
        <taxon>Saccharicrinis</taxon>
    </lineage>
</organism>
<evidence type="ECO:0000256" key="5">
    <source>
        <dbReference type="HAMAP-Rule" id="MF_01825"/>
    </source>
</evidence>
<dbReference type="InterPro" id="IPR038251">
    <property type="entry name" value="PdxB_dimer_sf"/>
</dbReference>
<evidence type="ECO:0000256" key="3">
    <source>
        <dbReference type="ARBA" id="ARBA00023027"/>
    </source>
</evidence>
<feature type="binding site" evidence="5">
    <location>
        <position position="46"/>
    </location>
    <ligand>
        <name>substrate</name>
    </ligand>
</feature>
<feature type="domain" description="Erythronate-4-phosphate dehydrogenase dimerisation" evidence="7">
    <location>
        <begin position="292"/>
        <end position="370"/>
    </location>
</feature>
<comment type="catalytic activity">
    <reaction evidence="5">
        <text>4-phospho-D-erythronate + NAD(+) = (R)-3-hydroxy-2-oxo-4-phosphooxybutanoate + NADH + H(+)</text>
        <dbReference type="Rhea" id="RHEA:18829"/>
        <dbReference type="ChEBI" id="CHEBI:15378"/>
        <dbReference type="ChEBI" id="CHEBI:57540"/>
        <dbReference type="ChEBI" id="CHEBI:57945"/>
        <dbReference type="ChEBI" id="CHEBI:58538"/>
        <dbReference type="ChEBI" id="CHEBI:58766"/>
        <dbReference type="EC" id="1.1.1.290"/>
    </reaction>
</comment>
<dbReference type="Pfam" id="PF02826">
    <property type="entry name" value="2-Hacid_dh_C"/>
    <property type="match status" value="1"/>
</dbReference>
<dbReference type="NCBIfam" id="NF001309">
    <property type="entry name" value="PRK00257.1"/>
    <property type="match status" value="1"/>
</dbReference>
<feature type="domain" description="D-isomer specific 2-hydroxyacid dehydrogenase NAD-binding" evidence="6">
    <location>
        <begin position="112"/>
        <end position="257"/>
    </location>
</feature>
<feature type="binding site" evidence="5">
    <location>
        <position position="67"/>
    </location>
    <ligand>
        <name>substrate</name>
    </ligand>
</feature>
<dbReference type="InterPro" id="IPR036291">
    <property type="entry name" value="NAD(P)-bd_dom_sf"/>
</dbReference>
<evidence type="ECO:0000256" key="1">
    <source>
        <dbReference type="ARBA" id="ARBA00022490"/>
    </source>
</evidence>
<accession>A0A521CVH5</accession>
<keyword evidence="1 5" id="KW-0963">Cytoplasm</keyword>
<comment type="subunit">
    <text evidence="5">Homodimer.</text>
</comment>
<keyword evidence="3 5" id="KW-0520">NAD</keyword>
<protein>
    <recommendedName>
        <fullName evidence="5">Erythronate-4-phosphate dehydrogenase</fullName>
        <ecNumber evidence="5">1.1.1.290</ecNumber>
    </recommendedName>
</protein>
<feature type="binding site" evidence="5">
    <location>
        <position position="259"/>
    </location>
    <ligand>
        <name>substrate</name>
    </ligand>
</feature>
<dbReference type="GO" id="GO:0046983">
    <property type="term" value="F:protein dimerization activity"/>
    <property type="evidence" value="ECO:0007669"/>
    <property type="project" value="InterPro"/>
</dbReference>
<dbReference type="CDD" id="cd12158">
    <property type="entry name" value="ErythrP_dh"/>
    <property type="match status" value="1"/>
</dbReference>
<dbReference type="HAMAP" id="MF_01825">
    <property type="entry name" value="PdxB"/>
    <property type="match status" value="1"/>
</dbReference>
<evidence type="ECO:0000313" key="8">
    <source>
        <dbReference type="EMBL" id="SMO62670.1"/>
    </source>
</evidence>
<gene>
    <name evidence="5" type="primary">pdxB</name>
    <name evidence="8" type="ORF">SAMN06265379_103463</name>
</gene>
<feature type="active site" evidence="5">
    <location>
        <position position="209"/>
    </location>
</feature>
<dbReference type="Proteomes" id="UP000319040">
    <property type="component" value="Unassembled WGS sequence"/>
</dbReference>
<evidence type="ECO:0000259" key="7">
    <source>
        <dbReference type="Pfam" id="PF11890"/>
    </source>
</evidence>
<dbReference type="SUPFAM" id="SSF51735">
    <property type="entry name" value="NAD(P)-binding Rossmann-fold domains"/>
    <property type="match status" value="1"/>
</dbReference>
<feature type="binding site" evidence="5">
    <location>
        <position position="258"/>
    </location>
    <ligand>
        <name>NAD(+)</name>
        <dbReference type="ChEBI" id="CHEBI:57540"/>
    </ligand>
</feature>
<dbReference type="AlphaFoldDB" id="A0A521CVH5"/>
<feature type="active site" description="Proton donor" evidence="5">
    <location>
        <position position="255"/>
    </location>
</feature>
<dbReference type="GO" id="GO:0008615">
    <property type="term" value="P:pyridoxine biosynthetic process"/>
    <property type="evidence" value="ECO:0007669"/>
    <property type="project" value="UniProtKB-UniRule"/>
</dbReference>
<dbReference type="InterPro" id="IPR050418">
    <property type="entry name" value="D-iso_2-hydroxyacid_DH_PdxB"/>
</dbReference>
<dbReference type="SUPFAM" id="SSF52283">
    <property type="entry name" value="Formate/glycerate dehydrogenase catalytic domain-like"/>
    <property type="match status" value="1"/>
</dbReference>
<dbReference type="PANTHER" id="PTHR43761:SF1">
    <property type="entry name" value="D-ISOMER SPECIFIC 2-HYDROXYACID DEHYDROGENASE CATALYTIC DOMAIN-CONTAINING PROTEIN-RELATED"/>
    <property type="match status" value="1"/>
</dbReference>
<proteinExistence type="inferred from homology"/>